<dbReference type="PANTHER" id="PTHR45982">
    <property type="entry name" value="REGULATOR OF CHROMOSOME CONDENSATION"/>
    <property type="match status" value="1"/>
</dbReference>
<dbReference type="OrthoDB" id="6418191at2759"/>
<feature type="repeat" description="RCC1" evidence="1">
    <location>
        <begin position="83"/>
        <end position="134"/>
    </location>
</feature>
<accession>A0A7R9M8U1</accession>
<feature type="repeat" description="RCC1" evidence="1">
    <location>
        <begin position="135"/>
        <end position="188"/>
    </location>
</feature>
<dbReference type="EMBL" id="CAJPVJ010009485">
    <property type="protein sequence ID" value="CAG2172623.1"/>
    <property type="molecule type" value="Genomic_DNA"/>
</dbReference>
<dbReference type="Pfam" id="PF00069">
    <property type="entry name" value="Pkinase"/>
    <property type="match status" value="1"/>
</dbReference>
<dbReference type="PROSITE" id="PS00626">
    <property type="entry name" value="RCC1_2"/>
    <property type="match status" value="1"/>
</dbReference>
<dbReference type="Gene3D" id="1.10.510.10">
    <property type="entry name" value="Transferase(Phosphotransferase) domain 1"/>
    <property type="match status" value="1"/>
</dbReference>
<protein>
    <recommendedName>
        <fullName evidence="2">Protein kinase domain-containing protein</fullName>
    </recommendedName>
</protein>
<organism evidence="3">
    <name type="scientific">Oppiella nova</name>
    <dbReference type="NCBI Taxonomy" id="334625"/>
    <lineage>
        <taxon>Eukaryota</taxon>
        <taxon>Metazoa</taxon>
        <taxon>Ecdysozoa</taxon>
        <taxon>Arthropoda</taxon>
        <taxon>Chelicerata</taxon>
        <taxon>Arachnida</taxon>
        <taxon>Acari</taxon>
        <taxon>Acariformes</taxon>
        <taxon>Sarcoptiformes</taxon>
        <taxon>Oribatida</taxon>
        <taxon>Brachypylina</taxon>
        <taxon>Oppioidea</taxon>
        <taxon>Oppiidae</taxon>
        <taxon>Oppiella</taxon>
    </lineage>
</organism>
<dbReference type="InterPro" id="IPR051553">
    <property type="entry name" value="Ran_GTPase-activating"/>
</dbReference>
<dbReference type="Pfam" id="PF00415">
    <property type="entry name" value="RCC1"/>
    <property type="match status" value="1"/>
</dbReference>
<dbReference type="InterPro" id="IPR011009">
    <property type="entry name" value="Kinase-like_dom_sf"/>
</dbReference>
<dbReference type="GO" id="GO:0005524">
    <property type="term" value="F:ATP binding"/>
    <property type="evidence" value="ECO:0007669"/>
    <property type="project" value="InterPro"/>
</dbReference>
<dbReference type="InterPro" id="IPR000408">
    <property type="entry name" value="Reg_chr_condens"/>
</dbReference>
<dbReference type="PROSITE" id="PS50012">
    <property type="entry name" value="RCC1_3"/>
    <property type="match status" value="3"/>
</dbReference>
<dbReference type="EMBL" id="OC924310">
    <property type="protein sequence ID" value="CAD7655436.1"/>
    <property type="molecule type" value="Genomic_DNA"/>
</dbReference>
<dbReference type="InterPro" id="IPR000719">
    <property type="entry name" value="Prot_kinase_dom"/>
</dbReference>
<dbReference type="AlphaFoldDB" id="A0A7R9M8U1"/>
<dbReference type="InterPro" id="IPR009091">
    <property type="entry name" value="RCC1/BLIP-II"/>
</dbReference>
<evidence type="ECO:0000256" key="1">
    <source>
        <dbReference type="PROSITE-ProRule" id="PRU00235"/>
    </source>
</evidence>
<dbReference type="Pfam" id="PF13540">
    <property type="entry name" value="RCC1_2"/>
    <property type="match status" value="1"/>
</dbReference>
<name>A0A7R9M8U1_9ACAR</name>
<reference evidence="3" key="1">
    <citation type="submission" date="2020-11" db="EMBL/GenBank/DDBJ databases">
        <authorList>
            <person name="Tran Van P."/>
        </authorList>
    </citation>
    <scope>NUCLEOTIDE SEQUENCE</scope>
</reference>
<sequence length="318" mass="36125">MSNAYITSWFLEAISVRLSNGKNVLFVTNDDLVYGLGDNTEGCLSLGNNNPVYTPQLIPALCQQHIQQFISGKNFVLAINESNQIYSWGCNMLCQLAREPRGFFQLIDLIDYFDDKNIIQVSCGYEHSLALSFDGQVYGWGSNFDGQIGCGDKGDDNTILPIQLKLTGGHLIKYIYCHSNCSFAITMDGSVLSWGSNENYHLDDKELVVKEVESLLKVRSEYVAEYYDIWQERDVIYIQLELCSDSLTNILRLKPQVVHRNLKPDNILIARNVRNGRFVKLCDFGLVTVHDKRILCGQLDVGELRYIAPEVYKDHKNL</sequence>
<dbReference type="SUPFAM" id="SSF56112">
    <property type="entry name" value="Protein kinase-like (PK-like)"/>
    <property type="match status" value="1"/>
</dbReference>
<gene>
    <name evidence="3" type="ORF">ONB1V03_LOCUS12079</name>
</gene>
<evidence type="ECO:0000259" key="2">
    <source>
        <dbReference type="PROSITE" id="PS50011"/>
    </source>
</evidence>
<feature type="repeat" description="RCC1" evidence="1">
    <location>
        <begin position="31"/>
        <end position="82"/>
    </location>
</feature>
<dbReference type="GO" id="GO:0004672">
    <property type="term" value="F:protein kinase activity"/>
    <property type="evidence" value="ECO:0007669"/>
    <property type="project" value="InterPro"/>
</dbReference>
<dbReference type="Proteomes" id="UP000728032">
    <property type="component" value="Unassembled WGS sequence"/>
</dbReference>
<dbReference type="Gene3D" id="2.130.10.30">
    <property type="entry name" value="Regulator of chromosome condensation 1/beta-lactamase-inhibitor protein II"/>
    <property type="match status" value="1"/>
</dbReference>
<feature type="domain" description="Protein kinase" evidence="2">
    <location>
        <begin position="30"/>
        <end position="318"/>
    </location>
</feature>
<keyword evidence="4" id="KW-1185">Reference proteome</keyword>
<proteinExistence type="predicted"/>
<dbReference type="PROSITE" id="PS50011">
    <property type="entry name" value="PROTEIN_KINASE_DOM"/>
    <property type="match status" value="1"/>
</dbReference>
<dbReference type="SUPFAM" id="SSF50985">
    <property type="entry name" value="RCC1/BLIP-II"/>
    <property type="match status" value="1"/>
</dbReference>
<evidence type="ECO:0000313" key="4">
    <source>
        <dbReference type="Proteomes" id="UP000728032"/>
    </source>
</evidence>
<dbReference type="PANTHER" id="PTHR45982:SF1">
    <property type="entry name" value="REGULATOR OF CHROMOSOME CONDENSATION"/>
    <property type="match status" value="1"/>
</dbReference>
<evidence type="ECO:0000313" key="3">
    <source>
        <dbReference type="EMBL" id="CAD7655436.1"/>
    </source>
</evidence>